<evidence type="ECO:0000256" key="3">
    <source>
        <dbReference type="ARBA" id="ARBA00011738"/>
    </source>
</evidence>
<dbReference type="FunFam" id="3.40.50.720:FF:000003">
    <property type="entry name" value="S-(hydroxymethyl)glutathione dehydrogenase"/>
    <property type="match status" value="1"/>
</dbReference>
<dbReference type="SUPFAM" id="SSF50129">
    <property type="entry name" value="GroES-like"/>
    <property type="match status" value="2"/>
</dbReference>
<dbReference type="AlphaFoldDB" id="A0AAP0PLE0"/>
<feature type="domain" description="Alcohol dehydrogenase-like C-terminal" evidence="9">
    <location>
        <begin position="226"/>
        <end position="345"/>
    </location>
</feature>
<dbReference type="SUPFAM" id="SSF51735">
    <property type="entry name" value="NAD(P)-binding Rossmann-fold domains"/>
    <property type="match status" value="1"/>
</dbReference>
<dbReference type="InterPro" id="IPR036291">
    <property type="entry name" value="NAD(P)-bd_dom_sf"/>
</dbReference>
<dbReference type="PROSITE" id="PS00059">
    <property type="entry name" value="ADH_ZINC"/>
    <property type="match status" value="1"/>
</dbReference>
<evidence type="ECO:0000256" key="8">
    <source>
        <dbReference type="RuleBase" id="RU361277"/>
    </source>
</evidence>
<dbReference type="Gene3D" id="3.90.180.10">
    <property type="entry name" value="Medium-chain alcohol dehydrogenases, catalytic domain"/>
    <property type="match status" value="1"/>
</dbReference>
<keyword evidence="12" id="KW-1185">Reference proteome</keyword>
<evidence type="ECO:0000259" key="9">
    <source>
        <dbReference type="Pfam" id="PF00107"/>
    </source>
</evidence>
<evidence type="ECO:0000256" key="7">
    <source>
        <dbReference type="ARBA" id="ARBA00023027"/>
    </source>
</evidence>
<dbReference type="CDD" id="cd08301">
    <property type="entry name" value="alcohol_DH_plants"/>
    <property type="match status" value="1"/>
</dbReference>
<gene>
    <name evidence="11" type="ORF">Sjap_005713</name>
</gene>
<accession>A0AAP0PLE0</accession>
<feature type="domain" description="Alcohol dehydrogenase-like N-terminal" evidence="10">
    <location>
        <begin position="54"/>
        <end position="184"/>
    </location>
</feature>
<dbReference type="EMBL" id="JBBNAE010000002">
    <property type="protein sequence ID" value="KAK9145810.1"/>
    <property type="molecule type" value="Genomic_DNA"/>
</dbReference>
<evidence type="ECO:0000313" key="11">
    <source>
        <dbReference type="EMBL" id="KAK9145810.1"/>
    </source>
</evidence>
<dbReference type="PANTHER" id="PTHR43880">
    <property type="entry name" value="ALCOHOL DEHYDROGENASE"/>
    <property type="match status" value="1"/>
</dbReference>
<dbReference type="GO" id="GO:0051903">
    <property type="term" value="F:S-(hydroxymethyl)glutathione dehydrogenase [NAD(P)+] activity"/>
    <property type="evidence" value="ECO:0007669"/>
    <property type="project" value="TreeGrafter"/>
</dbReference>
<comment type="cofactor">
    <cofactor evidence="1 8">
        <name>Zn(2+)</name>
        <dbReference type="ChEBI" id="CHEBI:29105"/>
    </cofactor>
</comment>
<dbReference type="GO" id="GO:0046294">
    <property type="term" value="P:formaldehyde catabolic process"/>
    <property type="evidence" value="ECO:0007669"/>
    <property type="project" value="TreeGrafter"/>
</dbReference>
<name>A0AAP0PLE0_9MAGN</name>
<evidence type="ECO:0000256" key="4">
    <source>
        <dbReference type="ARBA" id="ARBA00022723"/>
    </source>
</evidence>
<dbReference type="InterPro" id="IPR011032">
    <property type="entry name" value="GroES-like_sf"/>
</dbReference>
<dbReference type="PANTHER" id="PTHR43880:SF56">
    <property type="entry name" value="ALCOHOL DEHYDROGENASE-LIKE 4"/>
    <property type="match status" value="1"/>
</dbReference>
<keyword evidence="5 8" id="KW-0862">Zinc</keyword>
<dbReference type="InterPro" id="IPR013149">
    <property type="entry name" value="ADH-like_C"/>
</dbReference>
<evidence type="ECO:0000256" key="6">
    <source>
        <dbReference type="ARBA" id="ARBA00023002"/>
    </source>
</evidence>
<evidence type="ECO:0000313" key="12">
    <source>
        <dbReference type="Proteomes" id="UP001417504"/>
    </source>
</evidence>
<organism evidence="11 12">
    <name type="scientific">Stephania japonica</name>
    <dbReference type="NCBI Taxonomy" id="461633"/>
    <lineage>
        <taxon>Eukaryota</taxon>
        <taxon>Viridiplantae</taxon>
        <taxon>Streptophyta</taxon>
        <taxon>Embryophyta</taxon>
        <taxon>Tracheophyta</taxon>
        <taxon>Spermatophyta</taxon>
        <taxon>Magnoliopsida</taxon>
        <taxon>Ranunculales</taxon>
        <taxon>Menispermaceae</taxon>
        <taxon>Menispermoideae</taxon>
        <taxon>Cissampelideae</taxon>
        <taxon>Stephania</taxon>
    </lineage>
</organism>
<comment type="subunit">
    <text evidence="3">Homodimer.</text>
</comment>
<keyword evidence="6" id="KW-0560">Oxidoreductase</keyword>
<dbReference type="InterPro" id="IPR002328">
    <property type="entry name" value="ADH_Zn_CS"/>
</dbReference>
<dbReference type="GO" id="GO:0005829">
    <property type="term" value="C:cytosol"/>
    <property type="evidence" value="ECO:0007669"/>
    <property type="project" value="TreeGrafter"/>
</dbReference>
<keyword evidence="7" id="KW-0520">NAD</keyword>
<keyword evidence="4 8" id="KW-0479">Metal-binding</keyword>
<comment type="similarity">
    <text evidence="2">Belongs to the zinc-containing alcohol dehydrogenase family. Class-III subfamily.</text>
</comment>
<sequence>MGSLFGHDNQESFNGFFNPSITKGEVITCKAAVVWAPGEPFKIEQVRVDPPKNMEVRIKILYTSICHTDLSGWKGENECQRAYPRILGHEAIGIVESVGEGVNDMGEGDFVIPIFNGECGHCAYCKSEKTNLCENFRVNPMKSVMSSDGKTRFSTIDGKPIYHFLNTSTFAEYTVVDSACAVRLSLDVPLKKMCLLSCCVSTGLGAAWNTANVKPGSTLAIFGLGAVGLAAAEGARSRGASRIIGVDINPEKFVKGKSMGVTEFINPKELNTPLHEKIREMTQGGVDYSFECAGNLDVLREAFLSTHDGWGLTVILGIHPTPRMLPIHPMEFFDGRRLVASVFGDFKGKTQLPHFAKQCMDGVVNLDGFITHELPFSKINEAFKLLGNGESLRCLLTL</sequence>
<proteinExistence type="inferred from homology"/>
<dbReference type="Pfam" id="PF08240">
    <property type="entry name" value="ADH_N"/>
    <property type="match status" value="1"/>
</dbReference>
<dbReference type="Proteomes" id="UP001417504">
    <property type="component" value="Unassembled WGS sequence"/>
</dbReference>
<protein>
    <recommendedName>
        <fullName evidence="13">Alcohol dehydrogenase</fullName>
    </recommendedName>
</protein>
<dbReference type="GO" id="GO:0008270">
    <property type="term" value="F:zinc ion binding"/>
    <property type="evidence" value="ECO:0007669"/>
    <property type="project" value="InterPro"/>
</dbReference>
<dbReference type="Gene3D" id="3.40.50.720">
    <property type="entry name" value="NAD(P)-binding Rossmann-like Domain"/>
    <property type="match status" value="1"/>
</dbReference>
<dbReference type="Pfam" id="PF00107">
    <property type="entry name" value="ADH_zinc_N"/>
    <property type="match status" value="1"/>
</dbReference>
<evidence type="ECO:0000256" key="2">
    <source>
        <dbReference type="ARBA" id="ARBA00010902"/>
    </source>
</evidence>
<evidence type="ECO:0000259" key="10">
    <source>
        <dbReference type="Pfam" id="PF08240"/>
    </source>
</evidence>
<evidence type="ECO:0000256" key="5">
    <source>
        <dbReference type="ARBA" id="ARBA00022833"/>
    </source>
</evidence>
<evidence type="ECO:0008006" key="13">
    <source>
        <dbReference type="Google" id="ProtNLM"/>
    </source>
</evidence>
<comment type="caution">
    <text evidence="11">The sequence shown here is derived from an EMBL/GenBank/DDBJ whole genome shotgun (WGS) entry which is preliminary data.</text>
</comment>
<dbReference type="InterPro" id="IPR013154">
    <property type="entry name" value="ADH-like_N"/>
</dbReference>
<dbReference type="FunFam" id="3.90.180.10:FF:000007">
    <property type="entry name" value="Alcohol dehydrogenase 6"/>
    <property type="match status" value="1"/>
</dbReference>
<reference evidence="11 12" key="1">
    <citation type="submission" date="2024-01" db="EMBL/GenBank/DDBJ databases">
        <title>Genome assemblies of Stephania.</title>
        <authorList>
            <person name="Yang L."/>
        </authorList>
    </citation>
    <scope>NUCLEOTIDE SEQUENCE [LARGE SCALE GENOMIC DNA]</scope>
    <source>
        <strain evidence="11">QJT</strain>
        <tissue evidence="11">Leaf</tissue>
    </source>
</reference>
<evidence type="ECO:0000256" key="1">
    <source>
        <dbReference type="ARBA" id="ARBA00001947"/>
    </source>
</evidence>